<dbReference type="KEGG" id="crx:CRECT_0677"/>
<reference evidence="1 2" key="1">
    <citation type="submission" date="2016-07" db="EMBL/GenBank/DDBJ databases">
        <title>Comparative genomics of the Campylobacter concisus group.</title>
        <authorList>
            <person name="Miller W.G."/>
            <person name="Yee E."/>
            <person name="Chapman M.H."/>
            <person name="Huynh S."/>
            <person name="Bono J.L."/>
            <person name="On S.L.W."/>
            <person name="StLeger J."/>
            <person name="Foster G."/>
            <person name="Parker C.T."/>
        </authorList>
    </citation>
    <scope>NUCLEOTIDE SEQUENCE [LARGE SCALE GENOMIC DNA]</scope>
    <source>
        <strain evidence="1 2">ATCC 33238</strain>
    </source>
</reference>
<name>A0A6G5QKW2_CAMRE</name>
<sequence length="89" mass="9616">MGVCRSSSRFLKYASLRSKADKGAGLPLAALKENKSSSGKYGASKRKVAAKYEVKKATLYFSFTAIATDASLRGYKQSVSSFASPHIMR</sequence>
<proteinExistence type="predicted"/>
<dbReference type="Proteomes" id="UP000502377">
    <property type="component" value="Chromosome"/>
</dbReference>
<evidence type="ECO:0000313" key="1">
    <source>
        <dbReference type="EMBL" id="QCD46363.1"/>
    </source>
</evidence>
<dbReference type="AlphaFoldDB" id="A0A6G5QKW2"/>
<dbReference type="EMBL" id="CP012543">
    <property type="protein sequence ID" value="QCD46363.1"/>
    <property type="molecule type" value="Genomic_DNA"/>
</dbReference>
<organism evidence="1 2">
    <name type="scientific">Campylobacter rectus</name>
    <name type="common">Wolinella recta</name>
    <dbReference type="NCBI Taxonomy" id="203"/>
    <lineage>
        <taxon>Bacteria</taxon>
        <taxon>Pseudomonadati</taxon>
        <taxon>Campylobacterota</taxon>
        <taxon>Epsilonproteobacteria</taxon>
        <taxon>Campylobacterales</taxon>
        <taxon>Campylobacteraceae</taxon>
        <taxon>Campylobacter</taxon>
    </lineage>
</organism>
<evidence type="ECO:0000313" key="2">
    <source>
        <dbReference type="Proteomes" id="UP000502377"/>
    </source>
</evidence>
<gene>
    <name evidence="1" type="ORF">CRECT_0677</name>
</gene>
<accession>A0A6G5QKW2</accession>
<protein>
    <submittedName>
        <fullName evidence="1">Uncharacterized protein</fullName>
    </submittedName>
</protein>